<reference evidence="10" key="1">
    <citation type="journal article" date="2019" name="Int. J. Syst. Evol. Microbiol.">
        <title>The Global Catalogue of Microorganisms (GCM) 10K type strain sequencing project: providing services to taxonomists for standard genome sequencing and annotation.</title>
        <authorList>
            <consortium name="The Broad Institute Genomics Platform"/>
            <consortium name="The Broad Institute Genome Sequencing Center for Infectious Disease"/>
            <person name="Wu L."/>
            <person name="Ma J."/>
        </authorList>
    </citation>
    <scope>NUCLEOTIDE SEQUENCE [LARGE SCALE GENOMIC DNA]</scope>
    <source>
        <strain evidence="10">JCM 19134</strain>
    </source>
</reference>
<sequence>MFDTRPLLTPTDFPAIRRDTVTTLQVNLGYRCNQRCLHCHVNAGPTRTEMMTPATVDLVLAAAVKLGVTTLDLTGGAPELNPDFKRLVRAAHAEGIHIIDRCNLTILSEPGQADLAEFLAQHQVEVVASLPCYSADNVDNQRGQGVFERSIAGLKALNQLGYGKAGSALILNLVYNPQGATLPPAQSELEHQYKHQLYHTFGIEFNLLFVLANMPIQRFGSMLHSRGEFAPYMQTLKQAHQTANLASVMCRQQLSVDWQGNLYDCDFNQMLEMPAQISERPHLRDLLIHNPASSNITVADHCYGCTAGQGSSCSGAHSSNEPESIIARA</sequence>
<comment type="caution">
    <text evidence="9">The sequence shown here is derived from an EMBL/GenBank/DDBJ whole genome shotgun (WGS) entry which is preliminary data.</text>
</comment>
<feature type="domain" description="Radical SAM core" evidence="7">
    <location>
        <begin position="26"/>
        <end position="164"/>
    </location>
</feature>
<dbReference type="SFLD" id="SFLDG01067">
    <property type="entry name" value="SPASM/twitch_domain_containing"/>
    <property type="match status" value="1"/>
</dbReference>
<dbReference type="Pfam" id="PF04055">
    <property type="entry name" value="Radical_SAM"/>
    <property type="match status" value="1"/>
</dbReference>
<keyword evidence="4" id="KW-0408">Iron</keyword>
<evidence type="ECO:0000256" key="3">
    <source>
        <dbReference type="ARBA" id="ARBA00022723"/>
    </source>
</evidence>
<dbReference type="InterPro" id="IPR024521">
    <property type="entry name" value="ArsS-like_C"/>
</dbReference>
<dbReference type="InterPro" id="IPR007197">
    <property type="entry name" value="rSAM"/>
</dbReference>
<protein>
    <submittedName>
        <fullName evidence="9">Arsenosugar biosynthesis radical SAM protein ArsS</fullName>
    </submittedName>
</protein>
<evidence type="ECO:0000259" key="8">
    <source>
        <dbReference type="Pfam" id="PF12345"/>
    </source>
</evidence>
<feature type="compositionally biased region" description="Polar residues" evidence="6">
    <location>
        <begin position="310"/>
        <end position="322"/>
    </location>
</feature>
<keyword evidence="2" id="KW-0949">S-adenosyl-L-methionine</keyword>
<accession>A0AAV3U976</accession>
<proteinExistence type="predicted"/>
<keyword evidence="3" id="KW-0479">Metal-binding</keyword>
<dbReference type="SFLD" id="SFLDS00029">
    <property type="entry name" value="Radical_SAM"/>
    <property type="match status" value="1"/>
</dbReference>
<dbReference type="GO" id="GO:0051536">
    <property type="term" value="F:iron-sulfur cluster binding"/>
    <property type="evidence" value="ECO:0007669"/>
    <property type="project" value="UniProtKB-KW"/>
</dbReference>
<dbReference type="GO" id="GO:0046872">
    <property type="term" value="F:metal ion binding"/>
    <property type="evidence" value="ECO:0007669"/>
    <property type="project" value="UniProtKB-KW"/>
</dbReference>
<evidence type="ECO:0000256" key="5">
    <source>
        <dbReference type="ARBA" id="ARBA00023014"/>
    </source>
</evidence>
<dbReference type="Pfam" id="PF12345">
    <property type="entry name" value="DUF3641"/>
    <property type="match status" value="1"/>
</dbReference>
<comment type="cofactor">
    <cofactor evidence="1">
        <name>[4Fe-4S] cluster</name>
        <dbReference type="ChEBI" id="CHEBI:49883"/>
    </cofactor>
</comment>
<dbReference type="InterPro" id="IPR026351">
    <property type="entry name" value="rSAM_ArsS-like"/>
</dbReference>
<evidence type="ECO:0000256" key="6">
    <source>
        <dbReference type="SAM" id="MobiDB-lite"/>
    </source>
</evidence>
<name>A0AAV3U976_9ALTE</name>
<organism evidence="9 10">
    <name type="scientific">Halioxenophilus aromaticivorans</name>
    <dbReference type="NCBI Taxonomy" id="1306992"/>
    <lineage>
        <taxon>Bacteria</taxon>
        <taxon>Pseudomonadati</taxon>
        <taxon>Pseudomonadota</taxon>
        <taxon>Gammaproteobacteria</taxon>
        <taxon>Alteromonadales</taxon>
        <taxon>Alteromonadaceae</taxon>
        <taxon>Halioxenophilus</taxon>
    </lineage>
</organism>
<dbReference type="NCBIfam" id="TIGR04167">
    <property type="entry name" value="rSAM_SeCys"/>
    <property type="match status" value="1"/>
</dbReference>
<evidence type="ECO:0000256" key="2">
    <source>
        <dbReference type="ARBA" id="ARBA00022691"/>
    </source>
</evidence>
<evidence type="ECO:0000256" key="1">
    <source>
        <dbReference type="ARBA" id="ARBA00001966"/>
    </source>
</evidence>
<evidence type="ECO:0000313" key="10">
    <source>
        <dbReference type="Proteomes" id="UP001409585"/>
    </source>
</evidence>
<dbReference type="Proteomes" id="UP001409585">
    <property type="component" value="Unassembled WGS sequence"/>
</dbReference>
<keyword evidence="10" id="KW-1185">Reference proteome</keyword>
<dbReference type="GO" id="GO:0003824">
    <property type="term" value="F:catalytic activity"/>
    <property type="evidence" value="ECO:0007669"/>
    <property type="project" value="InterPro"/>
</dbReference>
<dbReference type="InterPro" id="IPR013785">
    <property type="entry name" value="Aldolase_TIM"/>
</dbReference>
<dbReference type="PANTHER" id="PTHR43728:SF1">
    <property type="entry name" value="FE-S OXIDOREDUCTASE"/>
    <property type="match status" value="1"/>
</dbReference>
<dbReference type="SUPFAM" id="SSF102114">
    <property type="entry name" value="Radical SAM enzymes"/>
    <property type="match status" value="1"/>
</dbReference>
<evidence type="ECO:0000313" key="9">
    <source>
        <dbReference type="EMBL" id="GAA4959298.1"/>
    </source>
</evidence>
<feature type="region of interest" description="Disordered" evidence="6">
    <location>
        <begin position="310"/>
        <end position="329"/>
    </location>
</feature>
<gene>
    <name evidence="9" type="primary">arsS</name>
    <name evidence="9" type="ORF">GCM10025791_45360</name>
</gene>
<dbReference type="PANTHER" id="PTHR43728">
    <property type="entry name" value="SLR0304 PROTEIN"/>
    <property type="match status" value="1"/>
</dbReference>
<dbReference type="Gene3D" id="3.20.20.70">
    <property type="entry name" value="Aldolase class I"/>
    <property type="match status" value="1"/>
</dbReference>
<dbReference type="AlphaFoldDB" id="A0AAV3U976"/>
<feature type="domain" description="Arsenosugar biosynthesis radical SAM protein ArsS-like C-terminal" evidence="8">
    <location>
        <begin position="182"/>
        <end position="316"/>
    </location>
</feature>
<keyword evidence="5" id="KW-0411">Iron-sulfur</keyword>
<dbReference type="InterPro" id="IPR058240">
    <property type="entry name" value="rSAM_sf"/>
</dbReference>
<evidence type="ECO:0000256" key="4">
    <source>
        <dbReference type="ARBA" id="ARBA00023004"/>
    </source>
</evidence>
<evidence type="ECO:0000259" key="7">
    <source>
        <dbReference type="Pfam" id="PF04055"/>
    </source>
</evidence>
<dbReference type="RefSeq" id="WP_345427653.1">
    <property type="nucleotide sequence ID" value="NZ_AP031496.1"/>
</dbReference>
<dbReference type="CDD" id="cd01335">
    <property type="entry name" value="Radical_SAM"/>
    <property type="match status" value="1"/>
</dbReference>
<dbReference type="EMBL" id="BAABLX010000077">
    <property type="protein sequence ID" value="GAA4959298.1"/>
    <property type="molecule type" value="Genomic_DNA"/>
</dbReference>